<accession>A0AA36J303</accession>
<dbReference type="EMBL" id="CAUJNA010003307">
    <property type="protein sequence ID" value="CAJ1398680.1"/>
    <property type="molecule type" value="Genomic_DNA"/>
</dbReference>
<dbReference type="PANTHER" id="PTHR14305">
    <property type="entry name" value="E3 UBIQUITIN-PROTEIN LIGASE CCNB1IP1"/>
    <property type="match status" value="1"/>
</dbReference>
<name>A0AA36J303_9DINO</name>
<dbReference type="GO" id="GO:0000795">
    <property type="term" value="C:synaptonemal complex"/>
    <property type="evidence" value="ECO:0007669"/>
    <property type="project" value="InterPro"/>
</dbReference>
<organism evidence="2 3">
    <name type="scientific">Effrenium voratum</name>
    <dbReference type="NCBI Taxonomy" id="2562239"/>
    <lineage>
        <taxon>Eukaryota</taxon>
        <taxon>Sar</taxon>
        <taxon>Alveolata</taxon>
        <taxon>Dinophyceae</taxon>
        <taxon>Suessiales</taxon>
        <taxon>Symbiodiniaceae</taxon>
        <taxon>Effrenium</taxon>
    </lineage>
</organism>
<dbReference type="GO" id="GO:0007131">
    <property type="term" value="P:reciprocal meiotic recombination"/>
    <property type="evidence" value="ECO:0007669"/>
    <property type="project" value="InterPro"/>
</dbReference>
<dbReference type="Proteomes" id="UP001178507">
    <property type="component" value="Unassembled WGS sequence"/>
</dbReference>
<keyword evidence="1" id="KW-0175">Coiled coil</keyword>
<reference evidence="2" key="1">
    <citation type="submission" date="2023-08" db="EMBL/GenBank/DDBJ databases">
        <authorList>
            <person name="Chen Y."/>
            <person name="Shah S."/>
            <person name="Dougan E. K."/>
            <person name="Thang M."/>
            <person name="Chan C."/>
        </authorList>
    </citation>
    <scope>NUCLEOTIDE SEQUENCE</scope>
</reference>
<dbReference type="InterPro" id="IPR013083">
    <property type="entry name" value="Znf_RING/FYVE/PHD"/>
</dbReference>
<keyword evidence="3" id="KW-1185">Reference proteome</keyword>
<dbReference type="AlphaFoldDB" id="A0AA36J303"/>
<gene>
    <name evidence="2" type="ORF">EVOR1521_LOCUS22411</name>
</gene>
<dbReference type="PANTHER" id="PTHR14305:SF0">
    <property type="entry name" value="E3 UBIQUITIN-PROTEIN LIGASE CCNB1IP1"/>
    <property type="match status" value="1"/>
</dbReference>
<sequence>MHQEAKTVDEQVQEYAALRCNFPGKKQRCGQVVREGVFLRCRHLFCREHARQWFAQSEECPICRDGAAKRRDVGRADDRERLRLLQELLVTSNPLEVQEAASMAVEIWEGQKAEEYNRDMAREQEISARVSQLNRTIRKRLSEAESSVRSRTAEAEDLRRRVKEAEQKLLRERDSATKLSSRLSQLQHTCKLSLSEAAGLTPSRKRLRTFLSQDLMEDEAER</sequence>
<protein>
    <recommendedName>
        <fullName evidence="4">RING-type domain-containing protein</fullName>
    </recommendedName>
</protein>
<evidence type="ECO:0000313" key="2">
    <source>
        <dbReference type="EMBL" id="CAJ1398680.1"/>
    </source>
</evidence>
<evidence type="ECO:0000256" key="1">
    <source>
        <dbReference type="SAM" id="Coils"/>
    </source>
</evidence>
<feature type="coiled-coil region" evidence="1">
    <location>
        <begin position="141"/>
        <end position="182"/>
    </location>
</feature>
<dbReference type="SUPFAM" id="SSF57850">
    <property type="entry name" value="RING/U-box"/>
    <property type="match status" value="1"/>
</dbReference>
<dbReference type="Gene3D" id="3.30.40.10">
    <property type="entry name" value="Zinc/RING finger domain, C3HC4 (zinc finger)"/>
    <property type="match status" value="1"/>
</dbReference>
<evidence type="ECO:0000313" key="3">
    <source>
        <dbReference type="Proteomes" id="UP001178507"/>
    </source>
</evidence>
<comment type="caution">
    <text evidence="2">The sequence shown here is derived from an EMBL/GenBank/DDBJ whole genome shotgun (WGS) entry which is preliminary data.</text>
</comment>
<evidence type="ECO:0008006" key="4">
    <source>
        <dbReference type="Google" id="ProtNLM"/>
    </source>
</evidence>
<proteinExistence type="predicted"/>
<dbReference type="InterPro" id="IPR042448">
    <property type="entry name" value="CCNB1IP1"/>
</dbReference>
<dbReference type="GO" id="GO:0061630">
    <property type="term" value="F:ubiquitin protein ligase activity"/>
    <property type="evidence" value="ECO:0007669"/>
    <property type="project" value="InterPro"/>
</dbReference>
<dbReference type="Pfam" id="PF13920">
    <property type="entry name" value="zf-C3HC4_3"/>
    <property type="match status" value="1"/>
</dbReference>